<reference evidence="3" key="2">
    <citation type="journal article" date="2005" name="Science">
        <title>Comparative genomics of trypanosomatid parasitic protozoa.</title>
        <authorList>
            <person name="El-Sayed N.M."/>
            <person name="Myler P.J."/>
            <person name="Blandin G."/>
            <person name="Berriman M."/>
            <person name="Crabtree J."/>
            <person name="Aggarwal G."/>
            <person name="Caler E."/>
            <person name="Renauld H."/>
            <person name="Worthey E.A."/>
            <person name="Hertz-Fowler C."/>
            <person name="Ghedin E."/>
            <person name="Peacock C."/>
            <person name="Bartholomeu D.C."/>
            <person name="Haas B.J."/>
            <person name="Tran A.N."/>
            <person name="Wortman J.R."/>
            <person name="Alsmark U.C."/>
            <person name="Angiuoli S."/>
            <person name="Anupama A."/>
            <person name="Badger J."/>
            <person name="Bringaud F."/>
            <person name="Cadag E."/>
            <person name="Carlton J.M."/>
            <person name="Cerqueira G.C."/>
            <person name="Creasy T."/>
            <person name="Delcher A.L."/>
            <person name="Djikeng A."/>
            <person name="Embley T.M."/>
            <person name="Hauser C."/>
            <person name="Ivens A.C."/>
            <person name="Kummerfeld S.K."/>
            <person name="Pereira-Leal J.B."/>
            <person name="Nilsson D."/>
            <person name="Peterson J."/>
            <person name="Salzberg S.L."/>
            <person name="Shallom J."/>
            <person name="Silva J.C."/>
            <person name="Sundaram J."/>
            <person name="Westenberger S."/>
            <person name="White O."/>
            <person name="Melville S.E."/>
            <person name="Donelson J.E."/>
            <person name="Andersson B."/>
            <person name="Stuart K.D."/>
            <person name="Hall N."/>
        </authorList>
    </citation>
    <scope>NUCLEOTIDE SEQUENCE</scope>
    <source>
        <strain evidence="3">927/4 GUTat10.1</strain>
    </source>
</reference>
<evidence type="ECO:0000256" key="1">
    <source>
        <dbReference type="SAM" id="Phobius"/>
    </source>
</evidence>
<gene>
    <name evidence="3" type="primary">Tb06.26G9.240</name>
    <name evidence="2" type="ORF">Tb927.6.4730</name>
</gene>
<dbReference type="GeneID" id="3658108"/>
<accession>D6XIK2</accession>
<organism evidence="2 4">
    <name type="scientific">Trypanosoma brucei brucei (strain 927/4 GUTat10.1)</name>
    <dbReference type="NCBI Taxonomy" id="185431"/>
    <lineage>
        <taxon>Eukaryota</taxon>
        <taxon>Discoba</taxon>
        <taxon>Euglenozoa</taxon>
        <taxon>Kinetoplastea</taxon>
        <taxon>Metakinetoplastina</taxon>
        <taxon>Trypanosomatida</taxon>
        <taxon>Trypanosomatidae</taxon>
        <taxon>Trypanosoma</taxon>
    </lineage>
</organism>
<evidence type="ECO:0008006" key="5">
    <source>
        <dbReference type="Google" id="ProtNLM"/>
    </source>
</evidence>
<accession>Q587D9</accession>
<dbReference type="EMBL" id="CP000069">
    <property type="protein sequence ID" value="AAZ12031.1"/>
    <property type="molecule type" value="Genomic_DNA"/>
</dbReference>
<dbReference type="Proteomes" id="UP000008524">
    <property type="component" value="Chromosome 6"/>
</dbReference>
<keyword evidence="1" id="KW-0812">Transmembrane</keyword>
<feature type="transmembrane region" description="Helical" evidence="1">
    <location>
        <begin position="149"/>
        <end position="171"/>
    </location>
</feature>
<dbReference type="PaxDb" id="5691-AAZ12031"/>
<dbReference type="VEuPathDB" id="TriTrypDB:Tb927.6.4730"/>
<evidence type="ECO:0000313" key="2">
    <source>
        <dbReference type="EMBL" id="AAX79238.1"/>
    </source>
</evidence>
<reference evidence="2" key="1">
    <citation type="submission" date="1999-06" db="EMBL/GenBank/DDBJ databases">
        <authorList>
            <person name="El-Sayed N.M."/>
            <person name="Khalak H."/>
            <person name="Adams M.D."/>
        </authorList>
    </citation>
    <scope>NUCLEOTIDE SEQUENCE</scope>
    <source>
        <strain evidence="2">GUTat10.1</strain>
    </source>
</reference>
<feature type="transmembrane region" description="Helical" evidence="1">
    <location>
        <begin position="55"/>
        <end position="74"/>
    </location>
</feature>
<dbReference type="KEGG" id="tbr:Tb927.6.4730"/>
<reference evidence="3" key="5">
    <citation type="submission" date="2005-04" db="EMBL/GenBank/DDBJ databases">
        <title>Sequencing, closure, and annotation of Trypanosoma brucei chromosomes 2 through 8.</title>
        <authorList>
            <person name="Ghedin E."/>
            <person name="Blandin G."/>
            <person name="Bartholomeu D."/>
            <person name="Caler E."/>
            <person name="Haas B."/>
            <person name="Hannick L."/>
            <person name="Shallom J."/>
            <person name="Hou L."/>
            <person name="Djikeng A."/>
            <person name="Feldblyum T."/>
            <person name="Hostetler J."/>
            <person name="Johnson J."/>
            <person name="Jones K."/>
            <person name="Koo H.L."/>
            <person name="Larkin C."/>
            <person name="Pai G."/>
            <person name="Peterson J."/>
            <person name="Khalak H.G."/>
            <person name="Salzberg S."/>
            <person name="Simpson A.J."/>
            <person name="Tallon L."/>
            <person name="Van Aken S."/>
            <person name="Wanless D."/>
            <person name="White O."/>
            <person name="Wortman J."/>
            <person name="Fraser C.M."/>
            <person name="El-Sayed N.M.A."/>
        </authorList>
    </citation>
    <scope>NUCLEOTIDE SEQUENCE</scope>
    <source>
        <strain evidence="3">927/4 GUTat10.1</strain>
    </source>
</reference>
<protein>
    <recommendedName>
        <fullName evidence="5">T. brucei spp.-specific protein</fullName>
    </recommendedName>
</protein>
<sequence length="222" mass="25708">MLFFFFSLSLYCNAWLGGSTRIEDGLYSPCRIIGKTAAFMPSSHFFSSSHYKTGWSLLVFAFFPISFSFLIFCCSRGTSSILMIVSTCVNAPDDLLRVLVYVCCLTFPIPAHMQTHVCFSGKYLFHFMISLFIVWAFIQFSIPFHKDMFFFSLWGYIFIFIFICFAFFLLSSCTFDNVLFILFPFFFLLLSRPTFSFTPPMRVLLSVIPFPHLCLAAQCHYK</sequence>
<keyword evidence="1" id="KW-1133">Transmembrane helix</keyword>
<reference evidence="3 4" key="3">
    <citation type="journal article" date="2005" name="Science">
        <title>The genome of the African trypanosome Trypanosoma brucei.</title>
        <authorList>
            <person name="Berriman M."/>
            <person name="Ghedin E."/>
            <person name="Hertz-Fowler C."/>
            <person name="Blandin G."/>
            <person name="Renauld H."/>
            <person name="Bartholomeu D.C."/>
            <person name="Lennard N.J."/>
            <person name="Caler E."/>
            <person name="Hamlin N.E."/>
            <person name="Haas B."/>
            <person name="Bohme U."/>
            <person name="Hannick L."/>
            <person name="Aslett M.A."/>
            <person name="Shallom J."/>
            <person name="Marcello L."/>
            <person name="Hou L."/>
            <person name="Wickstead B."/>
            <person name="Alsmark U.C."/>
            <person name="Arrowsmith C."/>
            <person name="Atkin R.J."/>
            <person name="Barron A.J."/>
            <person name="Bringaud F."/>
            <person name="Brooks K."/>
            <person name="Carrington M."/>
            <person name="Cherevach I."/>
            <person name="Chillingworth T.J."/>
            <person name="Churcher C."/>
            <person name="Clark L.N."/>
            <person name="Corton C.H."/>
            <person name="Cronin A."/>
            <person name="Davies R.M."/>
            <person name="Doggett J."/>
            <person name="Djikeng A."/>
            <person name="Feldblyum T."/>
            <person name="Field M.C."/>
            <person name="Fraser A."/>
            <person name="Goodhead I."/>
            <person name="Hance Z."/>
            <person name="Harper D."/>
            <person name="Harris B.R."/>
            <person name="Hauser H."/>
            <person name="Hostetler J."/>
            <person name="Ivens A."/>
            <person name="Jagels K."/>
            <person name="Johnson D."/>
            <person name="Johnson J."/>
            <person name="Jones K."/>
            <person name="Kerhornou A.X."/>
            <person name="Koo H."/>
            <person name="Larke N."/>
            <person name="Landfear S."/>
            <person name="Larkin C."/>
            <person name="Leech V."/>
            <person name="Line A."/>
            <person name="Lord A."/>
            <person name="Macleod A."/>
            <person name="Mooney P.J."/>
            <person name="Moule S."/>
            <person name="Martin D.M."/>
            <person name="Morgan G.W."/>
            <person name="Mungall K."/>
            <person name="Norbertczak H."/>
            <person name="Ormond D."/>
            <person name="Pai G."/>
            <person name="Peacock C.S."/>
            <person name="Peterson J."/>
            <person name="Quail M.A."/>
            <person name="Rabbinowitsch E."/>
            <person name="Rajandream M.A."/>
            <person name="Reitter C."/>
            <person name="Salzberg S.L."/>
            <person name="Sanders M."/>
            <person name="Schobel S."/>
            <person name="Sharp S."/>
            <person name="Simmonds M."/>
            <person name="Simpson A.J."/>
            <person name="Tallon L."/>
            <person name="Turner C.M."/>
            <person name="Tait A."/>
            <person name="Tivey A.R."/>
            <person name="Van Aken S."/>
            <person name="Walker D."/>
            <person name="Wanless D."/>
            <person name="Wang S."/>
            <person name="White B."/>
            <person name="White O."/>
            <person name="Whitehead S."/>
            <person name="Woodward J."/>
            <person name="Wortman J."/>
            <person name="Adams M.D."/>
            <person name="Embley T.M."/>
            <person name="Gull K."/>
            <person name="Ullu E."/>
            <person name="Barry J.D."/>
            <person name="Fairlamb A.H."/>
            <person name="Opperdoes F."/>
            <person name="Barrell B.G."/>
            <person name="Donelson J.E."/>
            <person name="Hall N."/>
            <person name="Fraser C.M."/>
            <person name="Melville S.E."/>
            <person name="El-Sayed N.M."/>
        </authorList>
    </citation>
    <scope>NUCLEOTIDE SEQUENCE [LARGE SCALE GENOMIC DNA]</scope>
    <source>
        <strain evidence="3 4">927/4 GUTat10.1</strain>
    </source>
</reference>
<dbReference type="RefSeq" id="XP_845590.1">
    <property type="nucleotide sequence ID" value="XM_840497.1"/>
</dbReference>
<keyword evidence="4" id="KW-1185">Reference proteome</keyword>
<evidence type="ECO:0000313" key="3">
    <source>
        <dbReference type="EMBL" id="AAZ12031.1"/>
    </source>
</evidence>
<evidence type="ECO:0000313" key="4">
    <source>
        <dbReference type="Proteomes" id="UP000008524"/>
    </source>
</evidence>
<keyword evidence="1" id="KW-0472">Membrane</keyword>
<reference evidence="2" key="4">
    <citation type="submission" date="2005-04" db="EMBL/GenBank/DDBJ databases">
        <title>.</title>
        <authorList>
            <person name="Ghedin E."/>
            <person name="Blandin G."/>
            <person name="Bartholomeu D."/>
            <person name="Caler E."/>
            <person name="Haas B."/>
            <person name="Hannick L."/>
            <person name="Shallom J."/>
            <person name="Hou L."/>
            <person name="Djikeng A."/>
            <person name="Feldblyum T."/>
            <person name="Hostetler J."/>
            <person name="Johnson J."/>
            <person name="Jones K."/>
            <person name="Koo H.L."/>
            <person name="Larkin C."/>
            <person name="Pai G."/>
            <person name="Peterson J."/>
            <person name="Khalak H.G."/>
            <person name="Salzberg S."/>
            <person name="Simpson A.J."/>
            <person name="Tallon L."/>
            <person name="Van Aken S."/>
            <person name="Wanless D."/>
            <person name="White O."/>
            <person name="Wortman J."/>
            <person name="Fraser C.M."/>
            <person name="El-Sayed N.M.A."/>
        </authorList>
    </citation>
    <scope>NUCLEOTIDE SEQUENCE</scope>
    <source>
        <strain evidence="2">GUTat10.1</strain>
    </source>
</reference>
<name>Q587D9_TRYB2</name>
<proteinExistence type="predicted"/>
<feature type="transmembrane region" description="Helical" evidence="1">
    <location>
        <begin position="123"/>
        <end position="142"/>
    </location>
</feature>
<dbReference type="AlphaFoldDB" id="Q587D9"/>
<dbReference type="InParanoid" id="Q587D9"/>
<dbReference type="EMBL" id="AC007863">
    <property type="protein sequence ID" value="AAX79238.1"/>
    <property type="molecule type" value="Genomic_DNA"/>
</dbReference>
<feature type="transmembrane region" description="Helical" evidence="1">
    <location>
        <begin position="177"/>
        <end position="195"/>
    </location>
</feature>